<proteinExistence type="predicted"/>
<accession>X1SAQ0</accession>
<name>X1SAQ0_9ZZZZ</name>
<organism evidence="1">
    <name type="scientific">marine sediment metagenome</name>
    <dbReference type="NCBI Taxonomy" id="412755"/>
    <lineage>
        <taxon>unclassified sequences</taxon>
        <taxon>metagenomes</taxon>
        <taxon>ecological metagenomes</taxon>
    </lineage>
</organism>
<evidence type="ECO:0000313" key="1">
    <source>
        <dbReference type="EMBL" id="GAI64864.1"/>
    </source>
</evidence>
<protein>
    <submittedName>
        <fullName evidence="1">Uncharacterized protein</fullName>
    </submittedName>
</protein>
<feature type="non-terminal residue" evidence="1">
    <location>
        <position position="38"/>
    </location>
</feature>
<dbReference type="EMBL" id="BARW01001872">
    <property type="protein sequence ID" value="GAI64864.1"/>
    <property type="molecule type" value="Genomic_DNA"/>
</dbReference>
<gene>
    <name evidence="1" type="ORF">S12H4_05601</name>
</gene>
<dbReference type="AlphaFoldDB" id="X1SAQ0"/>
<comment type="caution">
    <text evidence="1">The sequence shown here is derived from an EMBL/GenBank/DDBJ whole genome shotgun (WGS) entry which is preliminary data.</text>
</comment>
<reference evidence="1" key="1">
    <citation type="journal article" date="2014" name="Front. Microbiol.">
        <title>High frequency of phylogenetically diverse reductive dehalogenase-homologous genes in deep subseafloor sedimentary metagenomes.</title>
        <authorList>
            <person name="Kawai M."/>
            <person name="Futagami T."/>
            <person name="Toyoda A."/>
            <person name="Takaki Y."/>
            <person name="Nishi S."/>
            <person name="Hori S."/>
            <person name="Arai W."/>
            <person name="Tsubouchi T."/>
            <person name="Morono Y."/>
            <person name="Uchiyama I."/>
            <person name="Ito T."/>
            <person name="Fujiyama A."/>
            <person name="Inagaki F."/>
            <person name="Takami H."/>
        </authorList>
    </citation>
    <scope>NUCLEOTIDE SEQUENCE</scope>
    <source>
        <strain evidence="1">Expedition CK06-06</strain>
    </source>
</reference>
<sequence length="38" mass="4397">MAETRTEKAQRLVDEGRVEIRNRYQPYTEAEVKGDSGI</sequence>